<evidence type="ECO:0000313" key="3">
    <source>
        <dbReference type="Proteomes" id="UP001295740"/>
    </source>
</evidence>
<gene>
    <name evidence="2" type="ORF">KHLLAP_LOCUS9028</name>
</gene>
<dbReference type="AlphaFoldDB" id="A0AAI8VP64"/>
<evidence type="ECO:0000313" key="2">
    <source>
        <dbReference type="EMBL" id="CAJ2508560.1"/>
    </source>
</evidence>
<proteinExistence type="predicted"/>
<comment type="caution">
    <text evidence="2">The sequence shown here is derived from an EMBL/GenBank/DDBJ whole genome shotgun (WGS) entry which is preliminary data.</text>
</comment>
<reference evidence="2" key="1">
    <citation type="submission" date="2023-10" db="EMBL/GenBank/DDBJ databases">
        <authorList>
            <person name="Hackl T."/>
        </authorList>
    </citation>
    <scope>NUCLEOTIDE SEQUENCE</scope>
</reference>
<organism evidence="2 3">
    <name type="scientific">Anthostomella pinea</name>
    <dbReference type="NCBI Taxonomy" id="933095"/>
    <lineage>
        <taxon>Eukaryota</taxon>
        <taxon>Fungi</taxon>
        <taxon>Dikarya</taxon>
        <taxon>Ascomycota</taxon>
        <taxon>Pezizomycotina</taxon>
        <taxon>Sordariomycetes</taxon>
        <taxon>Xylariomycetidae</taxon>
        <taxon>Xylariales</taxon>
        <taxon>Xylariaceae</taxon>
        <taxon>Anthostomella</taxon>
    </lineage>
</organism>
<evidence type="ECO:0000256" key="1">
    <source>
        <dbReference type="SAM" id="MobiDB-lite"/>
    </source>
</evidence>
<accession>A0AAI8VP64</accession>
<name>A0AAI8VP64_9PEZI</name>
<feature type="region of interest" description="Disordered" evidence="1">
    <location>
        <begin position="179"/>
        <end position="243"/>
    </location>
</feature>
<feature type="region of interest" description="Disordered" evidence="1">
    <location>
        <begin position="391"/>
        <end position="425"/>
    </location>
</feature>
<dbReference type="EMBL" id="CAUWAG010000012">
    <property type="protein sequence ID" value="CAJ2508560.1"/>
    <property type="molecule type" value="Genomic_DNA"/>
</dbReference>
<keyword evidence="3" id="KW-1185">Reference proteome</keyword>
<feature type="compositionally biased region" description="Low complexity" evidence="1">
    <location>
        <begin position="211"/>
        <end position="220"/>
    </location>
</feature>
<sequence>MTTTWSQHVAAVAYPDPSTAAPPHRPTAHARWELNMLADFFRHQWHKDHKRIVNAHGYHWYWMKPMGLAAWHPRNCADFLILRLWTEDSYHLYIDNERMVRVYAETFIDEPDYRNSWRIYQATQSAAESTILGFAPGADGDWGHAGEHARQFEWCVLGSHPGVRGCPHPHGDHCAHDYSPPLTDLRGPHPTRGSLDPGGHIGTHAVDYELTSSTPTSSTPAPGCSNQGNQHILPKSSSPPSPVKVPPLVKVPLPFPARVPPPVKVQPPVKAGPIYPPASNYRGNPANQSADISEAENVCRFVYKLNRLRADVVQHCDRISNMYLDISKPHCSREELGRIVPDKAVVTVEDLFMSLSGIPRDRRIARLTAVAITAVPEAGSTEHHAAFGFGASRPSECSPSREPHIPKARGASHSARGNVSIEPSRSHPKAAALVAIIYNARQSLQVHNGASQQSERRHGARRA</sequence>
<protein>
    <submittedName>
        <fullName evidence="2">Uu.00g135860.m01.CDS01</fullName>
    </submittedName>
</protein>
<dbReference type="Proteomes" id="UP001295740">
    <property type="component" value="Unassembled WGS sequence"/>
</dbReference>